<sequence length="384" mass="43014">MAANKGDITGGGAESFLALGPDSSVTVRYHPDFGPHNDLILLEAPDDAVLSDLLHGRVTIRGQHDEDAVLCTPSSTYAMKFVSTSNSVFLIPPGKPNLSDPQPNPLVSVLKLAPGNIELVQTAPRLDKLRSLLMQKLYKLDEEDEEDCSSEGLYTWHDLICSIQASNEELREGLRFLSAVEINGFWRMVHPKSVNMILTMVLTNSVLHDWSLDALVEEEVLSVLESDGYNSTIVKHCLETFGTKIENDNSKLWGFDKKRIAVHFAKQVLGSNGGKMRLEIFIEKWMRNVQKGMPFDLNMLEGEVLYETIGAETWIKAFSVADLPLAPDARFPVLFKERAKWAWKDLEPYVRNLRVPGMSSEGLLIKYTRRVQPTADVEPIFSAR</sequence>
<accession>A0AAD5ZKA9</accession>
<dbReference type="InterPro" id="IPR019128">
    <property type="entry name" value="Dcc1"/>
</dbReference>
<dbReference type="EMBL" id="JAMRDG010000001">
    <property type="protein sequence ID" value="KAJ3699423.1"/>
    <property type="molecule type" value="Genomic_DNA"/>
</dbReference>
<evidence type="ECO:0000313" key="3">
    <source>
        <dbReference type="EMBL" id="KAJ3699423.1"/>
    </source>
</evidence>
<evidence type="ECO:0000313" key="4">
    <source>
        <dbReference type="Proteomes" id="UP001210211"/>
    </source>
</evidence>
<dbReference type="GO" id="GO:0006260">
    <property type="term" value="P:DNA replication"/>
    <property type="evidence" value="ECO:0007669"/>
    <property type="project" value="UniProtKB-KW"/>
</dbReference>
<protein>
    <recommendedName>
        <fullName evidence="5">Sister chromatid cohesion protein DCC1</fullName>
    </recommendedName>
</protein>
<organism evidence="3 4">
    <name type="scientific">Rhynchospora tenuis</name>
    <dbReference type="NCBI Taxonomy" id="198213"/>
    <lineage>
        <taxon>Eukaryota</taxon>
        <taxon>Viridiplantae</taxon>
        <taxon>Streptophyta</taxon>
        <taxon>Embryophyta</taxon>
        <taxon>Tracheophyta</taxon>
        <taxon>Spermatophyta</taxon>
        <taxon>Magnoliopsida</taxon>
        <taxon>Liliopsida</taxon>
        <taxon>Poales</taxon>
        <taxon>Cyperaceae</taxon>
        <taxon>Cyperoideae</taxon>
        <taxon>Rhynchosporeae</taxon>
        <taxon>Rhynchospora</taxon>
    </lineage>
</organism>
<comment type="caution">
    <text evidence="3">The sequence shown here is derived from an EMBL/GenBank/DDBJ whole genome shotgun (WGS) entry which is preliminary data.</text>
</comment>
<dbReference type="GO" id="GO:0000775">
    <property type="term" value="C:chromosome, centromeric region"/>
    <property type="evidence" value="ECO:0007669"/>
    <property type="project" value="TreeGrafter"/>
</dbReference>
<comment type="similarity">
    <text evidence="1">Belongs to the DCC1 family.</text>
</comment>
<gene>
    <name evidence="3" type="ORF">LUZ61_003128</name>
</gene>
<keyword evidence="4" id="KW-1185">Reference proteome</keyword>
<dbReference type="PANTHER" id="PTHR13395">
    <property type="entry name" value="SISTER CHROMATID COHESION PROTEIN DCC1-RELATED"/>
    <property type="match status" value="1"/>
</dbReference>
<dbReference type="Proteomes" id="UP001210211">
    <property type="component" value="Unassembled WGS sequence"/>
</dbReference>
<dbReference type="GO" id="GO:0034088">
    <property type="term" value="P:maintenance of mitotic sister chromatid cohesion"/>
    <property type="evidence" value="ECO:0007669"/>
    <property type="project" value="TreeGrafter"/>
</dbReference>
<evidence type="ECO:0000256" key="2">
    <source>
        <dbReference type="ARBA" id="ARBA00022705"/>
    </source>
</evidence>
<dbReference type="Pfam" id="PF09724">
    <property type="entry name" value="Dcc1"/>
    <property type="match status" value="1"/>
</dbReference>
<dbReference type="GO" id="GO:0000785">
    <property type="term" value="C:chromatin"/>
    <property type="evidence" value="ECO:0007669"/>
    <property type="project" value="TreeGrafter"/>
</dbReference>
<dbReference type="GO" id="GO:0031390">
    <property type="term" value="C:Ctf18 RFC-like complex"/>
    <property type="evidence" value="ECO:0007669"/>
    <property type="project" value="InterPro"/>
</dbReference>
<reference evidence="3 4" key="1">
    <citation type="journal article" date="2022" name="Cell">
        <title>Repeat-based holocentromeres influence genome architecture and karyotype evolution.</title>
        <authorList>
            <person name="Hofstatter P.G."/>
            <person name="Thangavel G."/>
            <person name="Lux T."/>
            <person name="Neumann P."/>
            <person name="Vondrak T."/>
            <person name="Novak P."/>
            <person name="Zhang M."/>
            <person name="Costa L."/>
            <person name="Castellani M."/>
            <person name="Scott A."/>
            <person name="Toegelov H."/>
            <person name="Fuchs J."/>
            <person name="Mata-Sucre Y."/>
            <person name="Dias Y."/>
            <person name="Vanzela A.L.L."/>
            <person name="Huettel B."/>
            <person name="Almeida C.C.S."/>
            <person name="Simkova H."/>
            <person name="Souza G."/>
            <person name="Pedrosa-Harand A."/>
            <person name="Macas J."/>
            <person name="Mayer K.F.X."/>
            <person name="Houben A."/>
            <person name="Marques A."/>
        </authorList>
    </citation>
    <scope>NUCLEOTIDE SEQUENCE [LARGE SCALE GENOMIC DNA]</scope>
    <source>
        <strain evidence="3">RhyTen1mFocal</strain>
    </source>
</reference>
<keyword evidence="2" id="KW-0235">DNA replication</keyword>
<evidence type="ECO:0008006" key="5">
    <source>
        <dbReference type="Google" id="ProtNLM"/>
    </source>
</evidence>
<evidence type="ECO:0000256" key="1">
    <source>
        <dbReference type="ARBA" id="ARBA00007017"/>
    </source>
</evidence>
<name>A0AAD5ZKA9_9POAL</name>
<dbReference type="AlphaFoldDB" id="A0AAD5ZKA9"/>
<proteinExistence type="inferred from homology"/>
<dbReference type="PANTHER" id="PTHR13395:SF6">
    <property type="entry name" value="SISTER CHROMATID COHESION PROTEIN DCC1"/>
    <property type="match status" value="1"/>
</dbReference>